<feature type="region of interest" description="Disordered" evidence="1">
    <location>
        <begin position="256"/>
        <end position="289"/>
    </location>
</feature>
<dbReference type="CDD" id="cd21039">
    <property type="entry name" value="NURR"/>
    <property type="match status" value="2"/>
</dbReference>
<dbReference type="InterPro" id="IPR041337">
    <property type="entry name" value="hnRNP_Q_AcD"/>
</dbReference>
<feature type="region of interest" description="Disordered" evidence="1">
    <location>
        <begin position="311"/>
        <end position="360"/>
    </location>
</feature>
<evidence type="ECO:0000256" key="1">
    <source>
        <dbReference type="SAM" id="MobiDB-lite"/>
    </source>
</evidence>
<reference evidence="3" key="1">
    <citation type="submission" date="2021-12" db="EMBL/GenBank/DDBJ databases">
        <title>Prjna785345.</title>
        <authorList>
            <person name="Rujirawat T."/>
            <person name="Krajaejun T."/>
        </authorList>
    </citation>
    <scope>NUCLEOTIDE SEQUENCE</scope>
    <source>
        <strain evidence="3">Pi057C3</strain>
    </source>
</reference>
<proteinExistence type="predicted"/>
<feature type="compositionally biased region" description="Polar residues" evidence="1">
    <location>
        <begin position="21"/>
        <end position="36"/>
    </location>
</feature>
<feature type="domain" description="Heterogeneous nuclear ribonucleoprotein Q acidic" evidence="2">
    <location>
        <begin position="366"/>
        <end position="434"/>
    </location>
</feature>
<accession>A0AAD5LNZ2</accession>
<evidence type="ECO:0000259" key="2">
    <source>
        <dbReference type="Pfam" id="PF18360"/>
    </source>
</evidence>
<feature type="compositionally biased region" description="Low complexity" evidence="1">
    <location>
        <begin position="107"/>
        <end position="126"/>
    </location>
</feature>
<feature type="compositionally biased region" description="Low complexity" evidence="1">
    <location>
        <begin position="335"/>
        <end position="344"/>
    </location>
</feature>
<dbReference type="EMBL" id="JAKCXM010000060">
    <property type="protein sequence ID" value="KAJ0404606.1"/>
    <property type="molecule type" value="Genomic_DNA"/>
</dbReference>
<keyword evidence="4" id="KW-1185">Reference proteome</keyword>
<comment type="caution">
    <text evidence="3">The sequence shown here is derived from an EMBL/GenBank/DDBJ whole genome shotgun (WGS) entry which is preliminary data.</text>
</comment>
<name>A0AAD5LNZ2_PYTIN</name>
<organism evidence="3 4">
    <name type="scientific">Pythium insidiosum</name>
    <name type="common">Pythiosis disease agent</name>
    <dbReference type="NCBI Taxonomy" id="114742"/>
    <lineage>
        <taxon>Eukaryota</taxon>
        <taxon>Sar</taxon>
        <taxon>Stramenopiles</taxon>
        <taxon>Oomycota</taxon>
        <taxon>Peronosporomycetes</taxon>
        <taxon>Pythiales</taxon>
        <taxon>Pythiaceae</taxon>
        <taxon>Pythium</taxon>
    </lineage>
</organism>
<feature type="compositionally biased region" description="Basic and acidic residues" evidence="1">
    <location>
        <begin position="45"/>
        <end position="60"/>
    </location>
</feature>
<dbReference type="Pfam" id="PF18360">
    <property type="entry name" value="hnRNP_Q_AcD"/>
    <property type="match status" value="2"/>
</dbReference>
<feature type="domain" description="Heterogeneous nuclear ribonucleoprotein Q acidic" evidence="2">
    <location>
        <begin position="485"/>
        <end position="544"/>
    </location>
</feature>
<evidence type="ECO:0000313" key="3">
    <source>
        <dbReference type="EMBL" id="KAJ0404606.1"/>
    </source>
</evidence>
<feature type="region of interest" description="Disordered" evidence="1">
    <location>
        <begin position="1"/>
        <end position="131"/>
    </location>
</feature>
<gene>
    <name evidence="3" type="ORF">P43SY_005564</name>
</gene>
<protein>
    <recommendedName>
        <fullName evidence="2">Heterogeneous nuclear ribonucleoprotein Q acidic domain-containing protein</fullName>
    </recommendedName>
</protein>
<evidence type="ECO:0000313" key="4">
    <source>
        <dbReference type="Proteomes" id="UP001209570"/>
    </source>
</evidence>
<dbReference type="AlphaFoldDB" id="A0AAD5LNZ2"/>
<sequence length="553" mass="59564">MDTAAAPATAPDAPNEVVGQTAAQTTDLPVDSSSLVQIEADEQASEARDSVTHNADEYDPAHPAGDAVASHDADEHAASEPTPKRPHIDDVEPKEVVSPSPAKRARPSGASPTSPSSPAAVSSTPRTVDKRGLSDSAWDRLMDLESCGEFRVSQVSRAAFSSIATLPEFAQCMVVARFARTPMTDVRDKNGLVMRVFHEYLRENPHIQSLQPVSSFIADAAGDAGLFAYGYAPPMPATGMSTMQIPYRFDKPEAVKPKSVATRLGKREAKDARHKGATSTAADAQADDIDEFGRSKKTMAAEAAMAAATATDSAVASPARTQEAVEAASGGAQDVPAVVSSSLPPSDPPKEGSTPPRIEKTEMYHRLPRSVRTMLDILINENRLSEAINDNVLTRLLHLPEPIAIKAIENLSQVDLKQIDNMNGFLVGIINRVQERSAASAGGHRSRDASPDRIQVTTHTLMTWHSNRIILSSSYNSNRRPTNHLLSLVERRVVSSLDELSEKCYEVLGQLSEGLANDVIMRFASANLGHVRNRSGFFIGVINKCKQEYGFND</sequence>
<dbReference type="Proteomes" id="UP001209570">
    <property type="component" value="Unassembled WGS sequence"/>
</dbReference>
<feature type="compositionally biased region" description="Low complexity" evidence="1">
    <location>
        <begin position="1"/>
        <end position="14"/>
    </location>
</feature>
<feature type="compositionally biased region" description="Basic and acidic residues" evidence="1">
    <location>
        <begin position="69"/>
        <end position="95"/>
    </location>
</feature>